<accession>A0A6J7FKN9</accession>
<name>A0A6J7FKN9_9ZZZZ</name>
<dbReference type="Gene3D" id="3.30.70.1280">
    <property type="entry name" value="SP0830-like domains"/>
    <property type="match status" value="1"/>
</dbReference>
<dbReference type="EMBL" id="CAFBLP010000126">
    <property type="protein sequence ID" value="CAB4893420.1"/>
    <property type="molecule type" value="Genomic_DNA"/>
</dbReference>
<organism evidence="1">
    <name type="scientific">freshwater metagenome</name>
    <dbReference type="NCBI Taxonomy" id="449393"/>
    <lineage>
        <taxon>unclassified sequences</taxon>
        <taxon>metagenomes</taxon>
        <taxon>ecological metagenomes</taxon>
    </lineage>
</organism>
<dbReference type="InterPro" id="IPR012545">
    <property type="entry name" value="DUF1697"/>
</dbReference>
<dbReference type="AlphaFoldDB" id="A0A6J7FKN9"/>
<dbReference type="PANTHER" id="PTHR36439">
    <property type="entry name" value="BLL4334 PROTEIN"/>
    <property type="match status" value="1"/>
</dbReference>
<dbReference type="PANTHER" id="PTHR36439:SF1">
    <property type="entry name" value="DUF1697 DOMAIN-CONTAINING PROTEIN"/>
    <property type="match status" value="1"/>
</dbReference>
<sequence>MALSVALLRAVNVGTANRIRMDALATVMRNAGFTDAVTCIQTGNVIFTPRGDEASTRVAIEAQLTADLGLAITAIVRSAGELAAVADGHPLAEAGVDPSQLYVVFLEDRPLAEHVVALAAMDFGADSFAVIGRELFVRYAHGAGTTKLTNAVIERKLKQAATTRNWKVTTKLAELAQSSSELDGG</sequence>
<gene>
    <name evidence="1" type="ORF">UFOPK3376_03011</name>
</gene>
<evidence type="ECO:0000313" key="1">
    <source>
        <dbReference type="EMBL" id="CAB4893420.1"/>
    </source>
</evidence>
<reference evidence="1" key="1">
    <citation type="submission" date="2020-05" db="EMBL/GenBank/DDBJ databases">
        <authorList>
            <person name="Chiriac C."/>
            <person name="Salcher M."/>
            <person name="Ghai R."/>
            <person name="Kavagutti S V."/>
        </authorList>
    </citation>
    <scope>NUCLEOTIDE SEQUENCE</scope>
</reference>
<proteinExistence type="predicted"/>
<dbReference type="Pfam" id="PF08002">
    <property type="entry name" value="DUF1697"/>
    <property type="match status" value="1"/>
</dbReference>
<dbReference type="PIRSF" id="PIRSF008502">
    <property type="entry name" value="UCP008502"/>
    <property type="match status" value="1"/>
</dbReference>
<dbReference type="SUPFAM" id="SSF160379">
    <property type="entry name" value="SP0830-like"/>
    <property type="match status" value="1"/>
</dbReference>
<protein>
    <submittedName>
        <fullName evidence="1">Unannotated protein</fullName>
    </submittedName>
</protein>